<evidence type="ECO:0000313" key="2">
    <source>
        <dbReference type="Proteomes" id="UP000038045"/>
    </source>
</evidence>
<sequence length="158" mass="17951">MKANLSIQFLILLSILLMLCDVEGWTSCWSSSVSINLELSFFTSKTSSANIFDITVYEEETFWWQHTIYDIYSLATNMTTPTSWTIKTTGPITLWAGFSLYGVVFYKAKRISNGHHVLRVEKMQFSIPDHCLSCTGYPPKCVGSIDLDTKISKINIQK</sequence>
<keyword evidence="1" id="KW-0732">Signal</keyword>
<feature type="signal peptide" evidence="1">
    <location>
        <begin position="1"/>
        <end position="24"/>
    </location>
</feature>
<accession>A0A0N4ZDB2</accession>
<protein>
    <submittedName>
        <fullName evidence="3">Transmembrane protein</fullName>
    </submittedName>
</protein>
<name>A0A0N4ZDB2_PARTI</name>
<keyword evidence="2" id="KW-1185">Reference proteome</keyword>
<reference evidence="3" key="1">
    <citation type="submission" date="2017-02" db="UniProtKB">
        <authorList>
            <consortium name="WormBaseParasite"/>
        </authorList>
    </citation>
    <scope>IDENTIFICATION</scope>
</reference>
<proteinExistence type="predicted"/>
<dbReference type="WBParaSite" id="PTRK_0000555800.1">
    <property type="protein sequence ID" value="PTRK_0000555800.1"/>
    <property type="gene ID" value="PTRK_0000555800"/>
</dbReference>
<feature type="chain" id="PRO_5005891521" evidence="1">
    <location>
        <begin position="25"/>
        <end position="158"/>
    </location>
</feature>
<dbReference type="Proteomes" id="UP000038045">
    <property type="component" value="Unplaced"/>
</dbReference>
<evidence type="ECO:0000256" key="1">
    <source>
        <dbReference type="SAM" id="SignalP"/>
    </source>
</evidence>
<dbReference type="AlphaFoldDB" id="A0A0N4ZDB2"/>
<organism evidence="2 3">
    <name type="scientific">Parastrongyloides trichosuri</name>
    <name type="common">Possum-specific nematode worm</name>
    <dbReference type="NCBI Taxonomy" id="131310"/>
    <lineage>
        <taxon>Eukaryota</taxon>
        <taxon>Metazoa</taxon>
        <taxon>Ecdysozoa</taxon>
        <taxon>Nematoda</taxon>
        <taxon>Chromadorea</taxon>
        <taxon>Rhabditida</taxon>
        <taxon>Tylenchina</taxon>
        <taxon>Panagrolaimomorpha</taxon>
        <taxon>Strongyloidoidea</taxon>
        <taxon>Strongyloididae</taxon>
        <taxon>Parastrongyloides</taxon>
    </lineage>
</organism>
<evidence type="ECO:0000313" key="3">
    <source>
        <dbReference type="WBParaSite" id="PTRK_0000555800.1"/>
    </source>
</evidence>